<feature type="domain" description="Peptidase A1" evidence="19">
    <location>
        <begin position="111"/>
        <end position="451"/>
    </location>
</feature>
<name>A0A8X7NYV5_BRACI</name>
<keyword evidence="11" id="KW-0325">Glycoprotein</keyword>
<dbReference type="PANTHER" id="PTHR13683:SF232">
    <property type="entry name" value="OS09G0542100 PROTEIN"/>
    <property type="match status" value="1"/>
</dbReference>
<evidence type="ECO:0000313" key="20">
    <source>
        <dbReference type="EMBL" id="KAG2240788.1"/>
    </source>
</evidence>
<dbReference type="FunFam" id="2.40.70.10:FF:000012">
    <property type="entry name" value="Aspartyl protease family protein 1"/>
    <property type="match status" value="1"/>
</dbReference>
<feature type="active site" evidence="13">
    <location>
        <position position="129"/>
    </location>
</feature>
<comment type="subcellular location">
    <subcellularLocation>
        <location evidence="1">Cell membrane</location>
        <topology evidence="1">Lipid-anchor</topology>
        <topology evidence="1">GPI-anchor</topology>
    </subcellularLocation>
</comment>
<feature type="active site" evidence="13">
    <location>
        <position position="334"/>
    </location>
</feature>
<evidence type="ECO:0000259" key="18">
    <source>
        <dbReference type="PROSITE" id="PS50961"/>
    </source>
</evidence>
<feature type="region of interest" description="Disordered" evidence="16">
    <location>
        <begin position="634"/>
        <end position="903"/>
    </location>
</feature>
<dbReference type="InterPro" id="IPR001969">
    <property type="entry name" value="Aspartic_peptidase_AS"/>
</dbReference>
<keyword evidence="7 15" id="KW-0064">Aspartyl protease</keyword>
<dbReference type="CDD" id="cd07323">
    <property type="entry name" value="LAM"/>
    <property type="match status" value="1"/>
</dbReference>
<dbReference type="SUPFAM" id="SSF46785">
    <property type="entry name" value="Winged helix' DNA-binding domain"/>
    <property type="match status" value="1"/>
</dbReference>
<feature type="compositionally biased region" description="Polar residues" evidence="16">
    <location>
        <begin position="634"/>
        <end position="652"/>
    </location>
</feature>
<feature type="signal peptide" evidence="17">
    <location>
        <begin position="1"/>
        <end position="28"/>
    </location>
</feature>
<dbReference type="InterPro" id="IPR006630">
    <property type="entry name" value="La_HTH"/>
</dbReference>
<reference evidence="20 21" key="1">
    <citation type="submission" date="2020-02" db="EMBL/GenBank/DDBJ databases">
        <authorList>
            <person name="Ma Q."/>
            <person name="Huang Y."/>
            <person name="Song X."/>
            <person name="Pei D."/>
        </authorList>
    </citation>
    <scope>NUCLEOTIDE SEQUENCE [LARGE SCALE GENOMIC DNA]</scope>
    <source>
        <strain evidence="20">Sxm20200214</strain>
        <tissue evidence="20">Leaf</tissue>
    </source>
</reference>
<feature type="compositionally biased region" description="Low complexity" evidence="16">
    <location>
        <begin position="803"/>
        <end position="816"/>
    </location>
</feature>
<protein>
    <submittedName>
        <fullName evidence="20">Uncharacterized protein</fullName>
    </submittedName>
</protein>
<dbReference type="Proteomes" id="UP000886595">
    <property type="component" value="Unassembled WGS sequence"/>
</dbReference>
<evidence type="ECO:0000256" key="11">
    <source>
        <dbReference type="ARBA" id="ARBA00023180"/>
    </source>
</evidence>
<evidence type="ECO:0000256" key="7">
    <source>
        <dbReference type="ARBA" id="ARBA00022750"/>
    </source>
</evidence>
<dbReference type="SUPFAM" id="SSF50630">
    <property type="entry name" value="Acid proteases"/>
    <property type="match status" value="1"/>
</dbReference>
<evidence type="ECO:0000256" key="17">
    <source>
        <dbReference type="SAM" id="SignalP"/>
    </source>
</evidence>
<proteinExistence type="inferred from homology"/>
<dbReference type="EMBL" id="JAAMPC010001488">
    <property type="protein sequence ID" value="KAG2240788.1"/>
    <property type="molecule type" value="Genomic_DNA"/>
</dbReference>
<dbReference type="GO" id="GO:0006508">
    <property type="term" value="P:proteolysis"/>
    <property type="evidence" value="ECO:0007669"/>
    <property type="project" value="UniProtKB-KW"/>
</dbReference>
<keyword evidence="5 15" id="KW-0645">Protease</keyword>
<evidence type="ECO:0000256" key="5">
    <source>
        <dbReference type="ARBA" id="ARBA00022670"/>
    </source>
</evidence>
<dbReference type="Gene3D" id="2.40.70.10">
    <property type="entry name" value="Acid Proteases"/>
    <property type="match status" value="2"/>
</dbReference>
<keyword evidence="6 17" id="KW-0732">Signal</keyword>
<comment type="similarity">
    <text evidence="2 15">Belongs to the peptidase A1 family.</text>
</comment>
<evidence type="ECO:0000256" key="15">
    <source>
        <dbReference type="RuleBase" id="RU000454"/>
    </source>
</evidence>
<feature type="compositionally biased region" description="Polar residues" evidence="16">
    <location>
        <begin position="662"/>
        <end position="673"/>
    </location>
</feature>
<evidence type="ECO:0000256" key="9">
    <source>
        <dbReference type="ARBA" id="ARBA00022884"/>
    </source>
</evidence>
<dbReference type="GO" id="GO:0098552">
    <property type="term" value="C:side of membrane"/>
    <property type="evidence" value="ECO:0007669"/>
    <property type="project" value="UniProtKB-KW"/>
</dbReference>
<dbReference type="PROSITE" id="PS00141">
    <property type="entry name" value="ASP_PROTEASE"/>
    <property type="match status" value="2"/>
</dbReference>
<dbReference type="SMART" id="SM00715">
    <property type="entry name" value="LA"/>
    <property type="match status" value="1"/>
</dbReference>
<dbReference type="Pfam" id="PF05383">
    <property type="entry name" value="La"/>
    <property type="match status" value="1"/>
</dbReference>
<keyword evidence="9 14" id="KW-0694">RNA-binding</keyword>
<evidence type="ECO:0000256" key="12">
    <source>
        <dbReference type="ARBA" id="ARBA00023288"/>
    </source>
</evidence>
<keyword evidence="4" id="KW-0336">GPI-anchor</keyword>
<evidence type="ECO:0000256" key="14">
    <source>
        <dbReference type="PROSITE-ProRule" id="PRU00332"/>
    </source>
</evidence>
<dbReference type="FunFam" id="2.40.70.10:FF:000014">
    <property type="entry name" value="Aspartyl protease family protein 1"/>
    <property type="match status" value="1"/>
</dbReference>
<dbReference type="GO" id="GO:0004190">
    <property type="term" value="F:aspartic-type endopeptidase activity"/>
    <property type="evidence" value="ECO:0007669"/>
    <property type="project" value="UniProtKB-KW"/>
</dbReference>
<keyword evidence="3" id="KW-1003">Cell membrane</keyword>
<feature type="domain" description="HTH La-type RNA-binding" evidence="18">
    <location>
        <begin position="963"/>
        <end position="1052"/>
    </location>
</feature>
<evidence type="ECO:0000259" key="19">
    <source>
        <dbReference type="PROSITE" id="PS51767"/>
    </source>
</evidence>
<feature type="compositionally biased region" description="Polar residues" evidence="16">
    <location>
        <begin position="486"/>
        <end position="500"/>
    </location>
</feature>
<evidence type="ECO:0000256" key="2">
    <source>
        <dbReference type="ARBA" id="ARBA00007447"/>
    </source>
</evidence>
<accession>A0A8X7NYV5</accession>
<dbReference type="InterPro" id="IPR021109">
    <property type="entry name" value="Peptidase_aspartic_dom_sf"/>
</dbReference>
<dbReference type="InterPro" id="IPR001461">
    <property type="entry name" value="Aspartic_peptidase_A1"/>
</dbReference>
<evidence type="ECO:0000256" key="8">
    <source>
        <dbReference type="ARBA" id="ARBA00022801"/>
    </source>
</evidence>
<dbReference type="PROSITE" id="PS51767">
    <property type="entry name" value="PEPTIDASE_A1"/>
    <property type="match status" value="1"/>
</dbReference>
<feature type="region of interest" description="Disordered" evidence="16">
    <location>
        <begin position="486"/>
        <end position="511"/>
    </location>
</feature>
<comment type="caution">
    <text evidence="20">The sequence shown here is derived from an EMBL/GenBank/DDBJ whole genome shotgun (WGS) entry which is preliminary data.</text>
</comment>
<dbReference type="GO" id="GO:0005886">
    <property type="term" value="C:plasma membrane"/>
    <property type="evidence" value="ECO:0007669"/>
    <property type="project" value="UniProtKB-SubCell"/>
</dbReference>
<evidence type="ECO:0000256" key="4">
    <source>
        <dbReference type="ARBA" id="ARBA00022622"/>
    </source>
</evidence>
<sequence length="1109" mass="121316">MSAFFFKSTLFLIPVLTLLLTSPSCSKARIFTFEMHHRFSDEVKRWSDLTGRFGSAFPPKGTFEYFNALVLRDRLIRGRRRLSDSEESESSALTFSDGNSTSRISSLGFLHYTTVKLGTPGMRFMVALDTGSDLFWVPCDCGKCAPTEGPAYSSEFELSIYNPKLSKTNKKVTCNNSLCAQRNQCLGTFSTCPYMVSYVSAQTSTSGVLMEDVMHLTTEDKSPERVEAYVTFGCGQVQSGSFLDIAAPNGLFGLGMEKISVPSVLAREGLVADSFSMCFGHDGVGRISFGDKGSSDQEETPFNLNPSHPNYNITVTRVRVGTTLIDDEFTALFDTGTSFTYLVDPMYTSVSESFHSQAQDKRHSPDPRIPFNYCYDMSSDANASLIPSLSLTMKGNSHFTINDPIIVISTEGELVYCLAIVKSSELNIIGQNYMTGYRVVFDREKLVLAWKKFDCYDIEETKTTLTGANKTEAVAPAMAAGIRTHNNNSSEELHRTNQTNSESSSSSSNQRFKTNLDSHLFFFEYRMMSSGSVTPCRNSSSLENHYLPSIPCEPSLPSLQEKSPNRFEKLGLRSNTGFILFDCNQTHLLTNKINMCDNLPKSPLPGCLDILLSIGAHYQTLIFAPLMMASAASSTSENRGSPAQSRRPSPWSQIVRGESEPRTISSSAAPSSPQHRDPIASASVAPPPAPVAGDDRSEESGGAQGNAGKKPVWKRPSNGASSEVGPVMGASSWPALSETTKAPSSKSSSDSLKSLGDVPSSSSVVVTVSQGNANASVPAPKQGGRANPNPTPNTSRQRSFKRNNSASGSAAYGSNSQPSQQGPLVETPSHNPSPRGQNQRNGSASQTHGGGSDSFSPRDSHRNQNGNHHHHHQSHGGRRNQEHGNQNWNFSRSFNGRAHSQRGAPAFVRHQPPHIQSIPPQFMAAQPIQPFGGPVPFPSELASPYYPRMPFIGPLSPGPVFYQVQDPPLNVKLQKQVHYYFSEENLIRDTYLRRHMDDQGFVPLHVIAGFKKVAELTDSIQQIVEALQGSPFVEVQGDRIRKRYNWQHWLLPEDASLQFVDAVASGVGNLSIGQSSADQLVVQAASCNLREQKTKLLQMVSNSFLLLIQ</sequence>
<evidence type="ECO:0000256" key="6">
    <source>
        <dbReference type="ARBA" id="ARBA00022729"/>
    </source>
</evidence>
<dbReference type="PANTHER" id="PTHR13683">
    <property type="entry name" value="ASPARTYL PROTEASES"/>
    <property type="match status" value="1"/>
</dbReference>
<feature type="compositionally biased region" description="Basic residues" evidence="16">
    <location>
        <begin position="867"/>
        <end position="878"/>
    </location>
</feature>
<dbReference type="Pfam" id="PF14541">
    <property type="entry name" value="TAXi_C"/>
    <property type="match status" value="1"/>
</dbReference>
<dbReference type="GO" id="GO:0003723">
    <property type="term" value="F:RNA binding"/>
    <property type="evidence" value="ECO:0007669"/>
    <property type="project" value="UniProtKB-UniRule"/>
</dbReference>
<evidence type="ECO:0000313" key="21">
    <source>
        <dbReference type="Proteomes" id="UP000886595"/>
    </source>
</evidence>
<organism evidence="20 21">
    <name type="scientific">Brassica carinata</name>
    <name type="common">Ethiopian mustard</name>
    <name type="synonym">Abyssinian cabbage</name>
    <dbReference type="NCBI Taxonomy" id="52824"/>
    <lineage>
        <taxon>Eukaryota</taxon>
        <taxon>Viridiplantae</taxon>
        <taxon>Streptophyta</taxon>
        <taxon>Embryophyta</taxon>
        <taxon>Tracheophyta</taxon>
        <taxon>Spermatophyta</taxon>
        <taxon>Magnoliopsida</taxon>
        <taxon>eudicotyledons</taxon>
        <taxon>Gunneridae</taxon>
        <taxon>Pentapetalae</taxon>
        <taxon>rosids</taxon>
        <taxon>malvids</taxon>
        <taxon>Brassicales</taxon>
        <taxon>Brassicaceae</taxon>
        <taxon>Brassiceae</taxon>
        <taxon>Brassica</taxon>
    </lineage>
</organism>
<evidence type="ECO:0000256" key="13">
    <source>
        <dbReference type="PIRSR" id="PIRSR601461-1"/>
    </source>
</evidence>
<keyword evidence="21" id="KW-1185">Reference proteome</keyword>
<keyword evidence="10" id="KW-0472">Membrane</keyword>
<evidence type="ECO:0000256" key="10">
    <source>
        <dbReference type="ARBA" id="ARBA00023136"/>
    </source>
</evidence>
<evidence type="ECO:0000256" key="3">
    <source>
        <dbReference type="ARBA" id="ARBA00022475"/>
    </source>
</evidence>
<dbReference type="AlphaFoldDB" id="A0A8X7NYV5"/>
<gene>
    <name evidence="20" type="ORF">Bca52824_090533</name>
</gene>
<dbReference type="InterPro" id="IPR036390">
    <property type="entry name" value="WH_DNA-bd_sf"/>
</dbReference>
<evidence type="ECO:0000256" key="16">
    <source>
        <dbReference type="SAM" id="MobiDB-lite"/>
    </source>
</evidence>
<feature type="chain" id="PRO_5036475406" evidence="17">
    <location>
        <begin position="29"/>
        <end position="1109"/>
    </location>
</feature>
<dbReference type="PROSITE" id="PS50961">
    <property type="entry name" value="HTH_LA"/>
    <property type="match status" value="1"/>
</dbReference>
<feature type="compositionally biased region" description="Polar residues" evidence="16">
    <location>
        <begin position="883"/>
        <end position="894"/>
    </location>
</feature>
<dbReference type="Pfam" id="PF14543">
    <property type="entry name" value="TAXi_N"/>
    <property type="match status" value="1"/>
</dbReference>
<keyword evidence="12" id="KW-0449">Lipoprotein</keyword>
<dbReference type="OrthoDB" id="2747330at2759"/>
<feature type="compositionally biased region" description="Polar residues" evidence="16">
    <location>
        <begin position="817"/>
        <end position="855"/>
    </location>
</feature>
<feature type="compositionally biased region" description="Low complexity" evidence="16">
    <location>
        <begin position="744"/>
        <end position="769"/>
    </location>
</feature>
<dbReference type="PRINTS" id="PR00792">
    <property type="entry name" value="PEPSIN"/>
</dbReference>
<evidence type="ECO:0000256" key="1">
    <source>
        <dbReference type="ARBA" id="ARBA00004609"/>
    </source>
</evidence>
<dbReference type="FunFam" id="1.10.10.10:FF:000131">
    <property type="entry name" value="la-related protein 1B isoform X2"/>
    <property type="match status" value="1"/>
</dbReference>
<dbReference type="InterPro" id="IPR033121">
    <property type="entry name" value="PEPTIDASE_A1"/>
</dbReference>
<keyword evidence="8 15" id="KW-0378">Hydrolase</keyword>
<dbReference type="InterPro" id="IPR032861">
    <property type="entry name" value="TAXi_N"/>
</dbReference>
<dbReference type="InterPro" id="IPR036388">
    <property type="entry name" value="WH-like_DNA-bd_sf"/>
</dbReference>
<dbReference type="Gene3D" id="1.10.10.10">
    <property type="entry name" value="Winged helix-like DNA-binding domain superfamily/Winged helix DNA-binding domain"/>
    <property type="match status" value="1"/>
</dbReference>
<dbReference type="InterPro" id="IPR032799">
    <property type="entry name" value="TAXi_C"/>
</dbReference>